<feature type="signal peptide" evidence="6">
    <location>
        <begin position="1"/>
        <end position="21"/>
    </location>
</feature>
<dbReference type="SMART" id="SM00364">
    <property type="entry name" value="LRR_BAC"/>
    <property type="match status" value="6"/>
</dbReference>
<keyword evidence="2" id="KW-0677">Repeat</keyword>
<keyword evidence="5" id="KW-0812">Transmembrane</keyword>
<dbReference type="InterPro" id="IPR003591">
    <property type="entry name" value="Leu-rich_rpt_typical-subtyp"/>
</dbReference>
<dbReference type="GO" id="GO:0003677">
    <property type="term" value="F:DNA binding"/>
    <property type="evidence" value="ECO:0007669"/>
    <property type="project" value="InterPro"/>
</dbReference>
<dbReference type="InterPro" id="IPR006578">
    <property type="entry name" value="MADF-dom"/>
</dbReference>
<proteinExistence type="predicted"/>
<dbReference type="PROSITE" id="PS51450">
    <property type="entry name" value="LRR"/>
    <property type="match status" value="1"/>
</dbReference>
<feature type="domain" description="BESS" evidence="7">
    <location>
        <begin position="1069"/>
        <end position="1108"/>
    </location>
</feature>
<keyword evidence="8" id="KW-0121">Carboxypeptidase</keyword>
<keyword evidence="8" id="KW-0378">Hydrolase</keyword>
<evidence type="ECO:0000259" key="7">
    <source>
        <dbReference type="PROSITE" id="PS51031"/>
    </source>
</evidence>
<dbReference type="Pfam" id="PF13855">
    <property type="entry name" value="LRR_8"/>
    <property type="match status" value="5"/>
</dbReference>
<dbReference type="PANTHER" id="PTHR45712">
    <property type="entry name" value="AGAP008170-PA"/>
    <property type="match status" value="1"/>
</dbReference>
<name>A0A0L7R434_9HYME</name>
<dbReference type="GO" id="GO:0005634">
    <property type="term" value="C:nucleus"/>
    <property type="evidence" value="ECO:0007669"/>
    <property type="project" value="UniProtKB-SubCell"/>
</dbReference>
<dbReference type="SMART" id="SM00369">
    <property type="entry name" value="LRR_TYP"/>
    <property type="match status" value="10"/>
</dbReference>
<keyword evidence="5" id="KW-0472">Membrane</keyword>
<keyword evidence="3" id="KW-0539">Nucleus</keyword>
<keyword evidence="1" id="KW-0433">Leucine-rich repeat</keyword>
<feature type="region of interest" description="Disordered" evidence="4">
    <location>
        <begin position="23"/>
        <end position="45"/>
    </location>
</feature>
<organism evidence="8 9">
    <name type="scientific">Habropoda laboriosa</name>
    <dbReference type="NCBI Taxonomy" id="597456"/>
    <lineage>
        <taxon>Eukaryota</taxon>
        <taxon>Metazoa</taxon>
        <taxon>Ecdysozoa</taxon>
        <taxon>Arthropoda</taxon>
        <taxon>Hexapoda</taxon>
        <taxon>Insecta</taxon>
        <taxon>Pterygota</taxon>
        <taxon>Neoptera</taxon>
        <taxon>Endopterygota</taxon>
        <taxon>Hymenoptera</taxon>
        <taxon>Apocrita</taxon>
        <taxon>Aculeata</taxon>
        <taxon>Apoidea</taxon>
        <taxon>Anthophila</taxon>
        <taxon>Apidae</taxon>
        <taxon>Habropoda</taxon>
    </lineage>
</organism>
<evidence type="ECO:0000256" key="6">
    <source>
        <dbReference type="SAM" id="SignalP"/>
    </source>
</evidence>
<dbReference type="InterPro" id="IPR032675">
    <property type="entry name" value="LRR_dom_sf"/>
</dbReference>
<dbReference type="Proteomes" id="UP000053825">
    <property type="component" value="Unassembled WGS sequence"/>
</dbReference>
<sequence length="1129" mass="126698">MKILAALLLLTLVLLVHVVSSNTTPSTTDTTAKSSENSVLKTSDASDVEPYATISSANGQAKDKTSSSDDEKLARKLKDYGDDLLHLKPILSPKDIFLQEIHTLSEEASTSKIYEELVQSRRIKLSSSTSTARPLTTIIDVNNTTEDSAVKKLFENEDTPYDDDLDEDEEDKSDEEYYDPNEITRENEEEPESDDQMKTQCPDYCRCAGEYAAVITATCSKFVEHQSFGTGIGHLHIKNAGQIRLGPHAFKSQGLNKLQSIMITDTKIVELNQTAFDGVPYLFSVNLTRNELQNIPPNIFQSNKQLSLLAISGNPLKYSQDSKLTKHGLFDAPLVTEFDFSFNGLTKLKRTAFSKMESVAYVNLKGNKLREIDSATFSMMDALEEINLSNNLLNEIPSGLFDNSEIQTLHISDNNLSNLSTIQAPKLRVLNASNNKIKLITKEDLSGVPLLEQLIIKSNGIKRIHQHSFSNLYQLTTLDISDNKLTTLTEHHLRANSRLQVLLINNNPQLETLPIFSTSGLEYNTFSVYRFECSNCGLDLLQAGTFNAMPAIARLNLSKNRLTGLPDGLLSSLPSLQVLDLSDNIIRSLESNMFRDAISLTKMSLAGNPLVTLQVTPFLMAPSLMKLDVSRCNLERVWNEARVPLTSLKTLSVRDNNLRQITVEELRATPNLASLDLTHNPLDCNAEFNEAIQWLTEYGVKPFETSRYISNYAKDDNYQDSEGISQWIDFANAVCDDINDGPPDRTISLKEKNSKDFGGGLDTSEDSDLLIKNIIESDGEELLKLQIDHGLQSNEEIEKAWTSQDQEYEDFVASENVEYHPWYTSAFWPVVIVIVITLMILLLTVHVAIHLAKRRGHGPVIRPPMILRQGFIDNKNCGLVYKPLQEDIATPHVPKRGSFYSSTTDCKKRWRNIRDTFMKIKRGHKYETGSAAKPKSKWPLLDQLSFLNNVYFKRSTYSKIEHNMESQEAMTSIESIGTSMDIPIDTSSIDTLPVDVHSIVSSGTSSIDTSSSDILSINTETNKRSLGAGNKQTKRHKNDKDKTLDFRQSRALGGEKLVQPLNRTISEDNDPILTFFRSMALMVKTFSPNLIAEAKYRVFNIIYELELKSIRENSLSNKSNNTFHNFSKL</sequence>
<evidence type="ECO:0000256" key="5">
    <source>
        <dbReference type="SAM" id="Phobius"/>
    </source>
</evidence>
<evidence type="ECO:0000313" key="9">
    <source>
        <dbReference type="Proteomes" id="UP000053825"/>
    </source>
</evidence>
<feature type="transmembrane region" description="Helical" evidence="5">
    <location>
        <begin position="826"/>
        <end position="852"/>
    </location>
</feature>
<feature type="chain" id="PRO_5005574994" evidence="6">
    <location>
        <begin position="22"/>
        <end position="1129"/>
    </location>
</feature>
<feature type="compositionally biased region" description="Polar residues" evidence="4">
    <location>
        <begin position="36"/>
        <end position="45"/>
    </location>
</feature>
<evidence type="ECO:0000256" key="4">
    <source>
        <dbReference type="SAM" id="MobiDB-lite"/>
    </source>
</evidence>
<dbReference type="AlphaFoldDB" id="A0A0L7R434"/>
<dbReference type="PANTHER" id="PTHR45712:SF22">
    <property type="entry name" value="INSULIN-LIKE GROWTH FACTOR-BINDING PROTEIN COMPLEX ACID LABILE SUBUNIT"/>
    <property type="match status" value="1"/>
</dbReference>
<evidence type="ECO:0000256" key="1">
    <source>
        <dbReference type="ARBA" id="ARBA00022614"/>
    </source>
</evidence>
<evidence type="ECO:0000313" key="8">
    <source>
        <dbReference type="EMBL" id="KOC65608.1"/>
    </source>
</evidence>
<feature type="compositionally biased region" description="Acidic residues" evidence="4">
    <location>
        <begin position="156"/>
        <end position="179"/>
    </location>
</feature>
<feature type="region of interest" description="Disordered" evidence="4">
    <location>
        <begin position="1021"/>
        <end position="1040"/>
    </location>
</feature>
<feature type="region of interest" description="Disordered" evidence="4">
    <location>
        <begin position="150"/>
        <end position="198"/>
    </location>
</feature>
<dbReference type="Pfam" id="PF10545">
    <property type="entry name" value="MADF_DNA_bdg"/>
    <property type="match status" value="1"/>
</dbReference>
<dbReference type="STRING" id="597456.A0A0L7R434"/>
<keyword evidence="8" id="KW-0645">Protease</keyword>
<feature type="compositionally biased region" description="Low complexity" evidence="4">
    <location>
        <begin position="23"/>
        <end position="35"/>
    </location>
</feature>
<keyword evidence="5" id="KW-1133">Transmembrane helix</keyword>
<dbReference type="GO" id="GO:0004180">
    <property type="term" value="F:carboxypeptidase activity"/>
    <property type="evidence" value="ECO:0007669"/>
    <property type="project" value="UniProtKB-KW"/>
</dbReference>
<dbReference type="OrthoDB" id="2325980at2759"/>
<dbReference type="InterPro" id="IPR004210">
    <property type="entry name" value="BESS_motif"/>
</dbReference>
<gene>
    <name evidence="8" type="ORF">WH47_01643</name>
</gene>
<accession>A0A0L7R434</accession>
<feature type="region of interest" description="Disordered" evidence="4">
    <location>
        <begin position="51"/>
        <end position="70"/>
    </location>
</feature>
<feature type="compositionally biased region" description="Basic and acidic residues" evidence="4">
    <location>
        <begin position="61"/>
        <end position="70"/>
    </location>
</feature>
<keyword evidence="6" id="KW-0732">Signal</keyword>
<evidence type="ECO:0000256" key="2">
    <source>
        <dbReference type="ARBA" id="ARBA00022737"/>
    </source>
</evidence>
<dbReference type="InterPro" id="IPR001611">
    <property type="entry name" value="Leu-rich_rpt"/>
</dbReference>
<protein>
    <submittedName>
        <fullName evidence="8">Carboxypeptidase N subunit 2</fullName>
    </submittedName>
</protein>
<dbReference type="InterPro" id="IPR050333">
    <property type="entry name" value="SLRP"/>
</dbReference>
<dbReference type="PRINTS" id="PR00019">
    <property type="entry name" value="LEURICHRPT"/>
</dbReference>
<dbReference type="PROSITE" id="PS51031">
    <property type="entry name" value="BESS"/>
    <property type="match status" value="1"/>
</dbReference>
<reference evidence="8 9" key="1">
    <citation type="submission" date="2015-07" db="EMBL/GenBank/DDBJ databases">
        <title>The genome of Habropoda laboriosa.</title>
        <authorList>
            <person name="Pan H."/>
            <person name="Kapheim K."/>
        </authorList>
    </citation>
    <scope>NUCLEOTIDE SEQUENCE [LARGE SCALE GENOMIC DNA]</scope>
    <source>
        <strain evidence="8">0110345459</strain>
    </source>
</reference>
<comment type="subcellular location">
    <subcellularLocation>
        <location evidence="3">Nucleus</location>
    </subcellularLocation>
</comment>
<dbReference type="EMBL" id="KQ414659">
    <property type="protein sequence ID" value="KOC65608.1"/>
    <property type="molecule type" value="Genomic_DNA"/>
</dbReference>
<evidence type="ECO:0000256" key="3">
    <source>
        <dbReference type="PROSITE-ProRule" id="PRU00371"/>
    </source>
</evidence>
<dbReference type="SUPFAM" id="SSF52058">
    <property type="entry name" value="L domain-like"/>
    <property type="match status" value="2"/>
</dbReference>
<dbReference type="Gene3D" id="3.80.10.10">
    <property type="entry name" value="Ribonuclease Inhibitor"/>
    <property type="match status" value="4"/>
</dbReference>
<keyword evidence="9" id="KW-1185">Reference proteome</keyword>